<dbReference type="EMBL" id="PVNP01000003">
    <property type="protein sequence ID" value="PRO75601.1"/>
    <property type="molecule type" value="Genomic_DNA"/>
</dbReference>
<evidence type="ECO:0000313" key="3">
    <source>
        <dbReference type="Proteomes" id="UP000238949"/>
    </source>
</evidence>
<dbReference type="Proteomes" id="UP000238949">
    <property type="component" value="Unassembled WGS sequence"/>
</dbReference>
<dbReference type="RefSeq" id="WP_105932819.1">
    <property type="nucleotide sequence ID" value="NZ_PVNP01000003.1"/>
</dbReference>
<sequence length="364" mass="40212">MDLQYFIKTALISVVTFFVSAYSLHTQANSLGVERGEICATTLSSDFTACPQNFTNHALSMSYLHSETTECESSGPMCIGDDIAYQSKTDYFTFFDVDNKQTVKYEITIHPNVYDPMGNLVMPGNKTAVEIQPTNHEVEATETLAEIAELRQSIVKKFTLEMDEYGNVTDATGQSASTRVENTVEQCLTALDYTSTDVNCAGSLNTDIDNAVVNDAGFHAFISAVTKLEGVINFISPLNMELSSLKNLSTFRVKIEYADGSVLVVDVTVKEGVVEIVLNKDASRTSENRTFTQAESQGTSSQSSLREAKRVASSKDIPKQCEPTTFVNTDWVVVEVITTVYPDGRTEVTNIYRQQDTYITYLQC</sequence>
<evidence type="ECO:0000313" key="2">
    <source>
        <dbReference type="EMBL" id="PRO75601.1"/>
    </source>
</evidence>
<evidence type="ECO:0000256" key="1">
    <source>
        <dbReference type="SAM" id="MobiDB-lite"/>
    </source>
</evidence>
<keyword evidence="3" id="KW-1185">Reference proteome</keyword>
<dbReference type="AlphaFoldDB" id="A0A2S9VGK4"/>
<protein>
    <submittedName>
        <fullName evidence="2">Uncharacterized protein</fullName>
    </submittedName>
</protein>
<accession>A0A2S9VGK4</accession>
<comment type="caution">
    <text evidence="2">The sequence shown here is derived from an EMBL/GenBank/DDBJ whole genome shotgun (WGS) entry which is preliminary data.</text>
</comment>
<proteinExistence type="predicted"/>
<gene>
    <name evidence="2" type="ORF">C6Y40_00445</name>
</gene>
<reference evidence="3" key="1">
    <citation type="journal article" date="2020" name="Int. J. Syst. Evol. Microbiol.">
        <title>Alteromonas alba sp. nov., a marine bacterium isolated from the seawater of the West Pacific Ocean.</title>
        <authorList>
            <person name="Sun C."/>
            <person name="Wu Y.-H."/>
            <person name="Xamxidin M."/>
            <person name="Cheng H."/>
            <person name="Xu X.-W."/>
        </authorList>
    </citation>
    <scope>NUCLEOTIDE SEQUENCE [LARGE SCALE GENOMIC DNA]</scope>
    <source>
        <strain evidence="3">190</strain>
    </source>
</reference>
<name>A0A2S9VGK4_9ALTE</name>
<organism evidence="2 3">
    <name type="scientific">Alteromonas alba</name>
    <dbReference type="NCBI Taxonomy" id="2079529"/>
    <lineage>
        <taxon>Bacteria</taxon>
        <taxon>Pseudomonadati</taxon>
        <taxon>Pseudomonadota</taxon>
        <taxon>Gammaproteobacteria</taxon>
        <taxon>Alteromonadales</taxon>
        <taxon>Alteromonadaceae</taxon>
        <taxon>Alteromonas/Salinimonas group</taxon>
        <taxon>Alteromonas</taxon>
    </lineage>
</organism>
<feature type="compositionally biased region" description="Polar residues" evidence="1">
    <location>
        <begin position="288"/>
        <end position="305"/>
    </location>
</feature>
<feature type="region of interest" description="Disordered" evidence="1">
    <location>
        <begin position="287"/>
        <end position="316"/>
    </location>
</feature>
<dbReference type="OrthoDB" id="6338706at2"/>